<dbReference type="GO" id="GO:0051660">
    <property type="term" value="P:establishment of centrosome localization"/>
    <property type="evidence" value="ECO:0007669"/>
    <property type="project" value="TreeGrafter"/>
</dbReference>
<dbReference type="GO" id="GO:0030010">
    <property type="term" value="P:establishment of cell polarity"/>
    <property type="evidence" value="ECO:0007669"/>
    <property type="project" value="TreeGrafter"/>
</dbReference>
<proteinExistence type="predicted"/>
<evidence type="ECO:0000259" key="5">
    <source>
        <dbReference type="Pfam" id="PF12053"/>
    </source>
</evidence>
<dbReference type="PANTHER" id="PTHR16484">
    <property type="entry name" value="PARTITIONING DEFECTIVE 3 RELATED"/>
    <property type="match status" value="1"/>
</dbReference>
<sequence>MQVYHRKLFYPNVRSRIDIITVIMKVIINFGGTKVVVPCGNGEIAVHQLINIATAKYSKIYGLSSYNLNNSIVHLRLKNGAGLDPDDLICDVADDREELLAIIDSSIVNSNDQQQTINSNGDDNISSSLSSSNLSSSLSEHEKIPTTTITKNNTNEVIVTDADLRILVHVQVE</sequence>
<dbReference type="GO" id="GO:0005938">
    <property type="term" value="C:cell cortex"/>
    <property type="evidence" value="ECO:0007669"/>
    <property type="project" value="TreeGrafter"/>
</dbReference>
<dbReference type="GO" id="GO:0035091">
    <property type="term" value="F:phosphatidylinositol binding"/>
    <property type="evidence" value="ECO:0007669"/>
    <property type="project" value="TreeGrafter"/>
</dbReference>
<dbReference type="EMBL" id="CAJOBA010005003">
    <property type="protein sequence ID" value="CAF3730047.1"/>
    <property type="molecule type" value="Genomic_DNA"/>
</dbReference>
<evidence type="ECO:0000256" key="4">
    <source>
        <dbReference type="SAM" id="MobiDB-lite"/>
    </source>
</evidence>
<dbReference type="EMBL" id="CAJNOK010004998">
    <property type="protein sequence ID" value="CAF0956937.1"/>
    <property type="molecule type" value="Genomic_DNA"/>
</dbReference>
<feature type="compositionally biased region" description="Low complexity" evidence="4">
    <location>
        <begin position="126"/>
        <end position="138"/>
    </location>
</feature>
<evidence type="ECO:0000256" key="2">
    <source>
        <dbReference type="ARBA" id="ARBA00022737"/>
    </source>
</evidence>
<keyword evidence="2" id="KW-0677">Repeat</keyword>
<evidence type="ECO:0000313" key="6">
    <source>
        <dbReference type="EMBL" id="CAF0956937.1"/>
    </source>
</evidence>
<dbReference type="InterPro" id="IPR052213">
    <property type="entry name" value="PAR3"/>
</dbReference>
<evidence type="ECO:0000313" key="7">
    <source>
        <dbReference type="EMBL" id="CAF3730047.1"/>
    </source>
</evidence>
<evidence type="ECO:0000256" key="1">
    <source>
        <dbReference type="ARBA" id="ARBA00022618"/>
    </source>
</evidence>
<dbReference type="GO" id="GO:0051301">
    <property type="term" value="P:cell division"/>
    <property type="evidence" value="ECO:0007669"/>
    <property type="project" value="UniProtKB-KW"/>
</dbReference>
<protein>
    <recommendedName>
        <fullName evidence="5">Par3/HAL N-terminal domain-containing protein</fullName>
    </recommendedName>
</protein>
<dbReference type="GO" id="GO:0045197">
    <property type="term" value="P:establishment or maintenance of epithelial cell apical/basal polarity"/>
    <property type="evidence" value="ECO:0007669"/>
    <property type="project" value="TreeGrafter"/>
</dbReference>
<dbReference type="GO" id="GO:0008104">
    <property type="term" value="P:intracellular protein localization"/>
    <property type="evidence" value="ECO:0007669"/>
    <property type="project" value="TreeGrafter"/>
</dbReference>
<organism evidence="6 8">
    <name type="scientific">Didymodactylos carnosus</name>
    <dbReference type="NCBI Taxonomy" id="1234261"/>
    <lineage>
        <taxon>Eukaryota</taxon>
        <taxon>Metazoa</taxon>
        <taxon>Spiralia</taxon>
        <taxon>Gnathifera</taxon>
        <taxon>Rotifera</taxon>
        <taxon>Eurotatoria</taxon>
        <taxon>Bdelloidea</taxon>
        <taxon>Philodinida</taxon>
        <taxon>Philodinidae</taxon>
        <taxon>Didymodactylos</taxon>
    </lineage>
</organism>
<dbReference type="Proteomes" id="UP000682733">
    <property type="component" value="Unassembled WGS sequence"/>
</dbReference>
<feature type="domain" description="Par3/HAL N-terminal" evidence="5">
    <location>
        <begin position="24"/>
        <end position="104"/>
    </location>
</feature>
<dbReference type="GO" id="GO:0005912">
    <property type="term" value="C:adherens junction"/>
    <property type="evidence" value="ECO:0007669"/>
    <property type="project" value="TreeGrafter"/>
</dbReference>
<dbReference type="GO" id="GO:0007155">
    <property type="term" value="P:cell adhesion"/>
    <property type="evidence" value="ECO:0007669"/>
    <property type="project" value="TreeGrafter"/>
</dbReference>
<keyword evidence="1" id="KW-0132">Cell division</keyword>
<dbReference type="AlphaFoldDB" id="A0A8S2DQR1"/>
<comment type="caution">
    <text evidence="6">The sequence shown here is derived from an EMBL/GenBank/DDBJ whole genome shotgun (WGS) entry which is preliminary data.</text>
</comment>
<dbReference type="Proteomes" id="UP000677228">
    <property type="component" value="Unassembled WGS sequence"/>
</dbReference>
<dbReference type="GO" id="GO:0043296">
    <property type="term" value="C:apical junction complex"/>
    <property type="evidence" value="ECO:0007669"/>
    <property type="project" value="TreeGrafter"/>
</dbReference>
<evidence type="ECO:0000313" key="8">
    <source>
        <dbReference type="Proteomes" id="UP000677228"/>
    </source>
</evidence>
<dbReference type="GO" id="GO:0016324">
    <property type="term" value="C:apical plasma membrane"/>
    <property type="evidence" value="ECO:0007669"/>
    <property type="project" value="TreeGrafter"/>
</dbReference>
<feature type="region of interest" description="Disordered" evidence="4">
    <location>
        <begin position="113"/>
        <end position="147"/>
    </location>
</feature>
<evidence type="ECO:0000256" key="3">
    <source>
        <dbReference type="ARBA" id="ARBA00023306"/>
    </source>
</evidence>
<name>A0A8S2DQR1_9BILA</name>
<accession>A0A8S2DQR1</accession>
<gene>
    <name evidence="6" type="ORF">OVA965_LOCUS12432</name>
    <name evidence="7" type="ORF">TMI583_LOCUS12436</name>
</gene>
<keyword evidence="3" id="KW-0131">Cell cycle</keyword>
<dbReference type="Pfam" id="PF12053">
    <property type="entry name" value="Par3_HAL_N_term"/>
    <property type="match status" value="1"/>
</dbReference>
<dbReference type="PANTHER" id="PTHR16484:SF17">
    <property type="entry name" value="BAZOOKA, ISOFORM B"/>
    <property type="match status" value="1"/>
</dbReference>
<dbReference type="InterPro" id="IPR021922">
    <property type="entry name" value="Par3/HAL_N"/>
</dbReference>
<reference evidence="6" key="1">
    <citation type="submission" date="2021-02" db="EMBL/GenBank/DDBJ databases">
        <authorList>
            <person name="Nowell W R."/>
        </authorList>
    </citation>
    <scope>NUCLEOTIDE SEQUENCE</scope>
</reference>
<dbReference type="GO" id="GO:0000226">
    <property type="term" value="P:microtubule cytoskeleton organization"/>
    <property type="evidence" value="ECO:0007669"/>
    <property type="project" value="TreeGrafter"/>
</dbReference>
<dbReference type="Gene3D" id="3.10.20.90">
    <property type="entry name" value="Phosphatidylinositol 3-kinase Catalytic Subunit, Chain A, domain 1"/>
    <property type="match status" value="1"/>
</dbReference>
<feature type="compositionally biased region" description="Polar residues" evidence="4">
    <location>
        <begin position="113"/>
        <end position="125"/>
    </location>
</feature>